<dbReference type="AlphaFoldDB" id="A0AAV5RDL1"/>
<feature type="domain" description="FAD/NAD(P)-binding" evidence="11">
    <location>
        <begin position="2"/>
        <end position="161"/>
    </location>
</feature>
<dbReference type="PRINTS" id="PR00419">
    <property type="entry name" value="ADXRDTASE"/>
</dbReference>
<dbReference type="Proteomes" id="UP001362899">
    <property type="component" value="Unassembled WGS sequence"/>
</dbReference>
<dbReference type="PANTHER" id="PTHR48467">
    <property type="entry name" value="GLUTAMATE SYNTHASE 1 [NADH], CHLOROPLASTIC-LIKE"/>
    <property type="match status" value="1"/>
</dbReference>
<keyword evidence="3 8" id="KW-0285">Flavoprotein</keyword>
<dbReference type="Pfam" id="PF07992">
    <property type="entry name" value="Pyr_redox_2"/>
    <property type="match status" value="1"/>
</dbReference>
<proteinExistence type="inferred from homology"/>
<reference evidence="12 13" key="1">
    <citation type="journal article" date="2023" name="Elife">
        <title>Identification of key yeast species and microbe-microbe interactions impacting larval growth of Drosophila in the wild.</title>
        <authorList>
            <person name="Mure A."/>
            <person name="Sugiura Y."/>
            <person name="Maeda R."/>
            <person name="Honda K."/>
            <person name="Sakurai N."/>
            <person name="Takahashi Y."/>
            <person name="Watada M."/>
            <person name="Katoh T."/>
            <person name="Gotoh A."/>
            <person name="Gotoh Y."/>
            <person name="Taniguchi I."/>
            <person name="Nakamura K."/>
            <person name="Hayashi T."/>
            <person name="Katayama T."/>
            <person name="Uemura T."/>
            <person name="Hattori Y."/>
        </authorList>
    </citation>
    <scope>NUCLEOTIDE SEQUENCE [LARGE SCALE GENOMIC DNA]</scope>
    <source>
        <strain evidence="12 13">SB-73</strain>
    </source>
</reference>
<feature type="binding site" evidence="9">
    <location>
        <position position="11"/>
    </location>
    <ligand>
        <name>FAD</name>
        <dbReference type="ChEBI" id="CHEBI:57692"/>
    </ligand>
</feature>
<name>A0AAV5RDL1_STABA</name>
<evidence type="ECO:0000256" key="10">
    <source>
        <dbReference type="PIRSR" id="PIRSR000362-2"/>
    </source>
</evidence>
<accession>A0AAV5RDL1</accession>
<dbReference type="Gene3D" id="3.40.50.720">
    <property type="entry name" value="NAD(P)-binding Rossmann-like Domain"/>
    <property type="match status" value="1"/>
</dbReference>
<dbReference type="GO" id="GO:0016491">
    <property type="term" value="F:oxidoreductase activity"/>
    <property type="evidence" value="ECO:0007669"/>
    <property type="project" value="UniProtKB-KW"/>
</dbReference>
<feature type="binding site" evidence="9">
    <location>
        <position position="40"/>
    </location>
    <ligand>
        <name>FAD</name>
        <dbReference type="ChEBI" id="CHEBI:57692"/>
    </ligand>
</feature>
<evidence type="ECO:0000313" key="13">
    <source>
        <dbReference type="Proteomes" id="UP001362899"/>
    </source>
</evidence>
<evidence type="ECO:0000259" key="11">
    <source>
        <dbReference type="Pfam" id="PF07992"/>
    </source>
</evidence>
<comment type="cofactor">
    <cofactor evidence="1 8 9">
        <name>FAD</name>
        <dbReference type="ChEBI" id="CHEBI:57692"/>
    </cofactor>
</comment>
<evidence type="ECO:0000313" key="12">
    <source>
        <dbReference type="EMBL" id="GMM49341.1"/>
    </source>
</evidence>
<dbReference type="PIRSF" id="PIRSF000362">
    <property type="entry name" value="FNR"/>
    <property type="match status" value="1"/>
</dbReference>
<evidence type="ECO:0000256" key="6">
    <source>
        <dbReference type="ARBA" id="ARBA00023002"/>
    </source>
</evidence>
<comment type="catalytic activity">
    <reaction evidence="7 8">
        <text>2 reduced [adrenodoxin] + NADP(+) + H(+) = 2 oxidized [adrenodoxin] + NADPH</text>
        <dbReference type="Rhea" id="RHEA:42312"/>
        <dbReference type="Rhea" id="RHEA-COMP:9998"/>
        <dbReference type="Rhea" id="RHEA-COMP:9999"/>
        <dbReference type="ChEBI" id="CHEBI:15378"/>
        <dbReference type="ChEBI" id="CHEBI:33737"/>
        <dbReference type="ChEBI" id="CHEBI:33738"/>
        <dbReference type="ChEBI" id="CHEBI:57783"/>
        <dbReference type="ChEBI" id="CHEBI:58349"/>
        <dbReference type="EC" id="1.18.1.6"/>
    </reaction>
</comment>
<evidence type="ECO:0000256" key="7">
    <source>
        <dbReference type="ARBA" id="ARBA00048933"/>
    </source>
</evidence>
<feature type="binding site" evidence="10">
    <location>
        <begin position="154"/>
        <end position="157"/>
    </location>
    <ligand>
        <name>NADP(+)</name>
        <dbReference type="ChEBI" id="CHEBI:58349"/>
    </ligand>
</feature>
<dbReference type="Gene3D" id="3.50.50.60">
    <property type="entry name" value="FAD/NAD(P)-binding domain"/>
    <property type="match status" value="1"/>
</dbReference>
<keyword evidence="8" id="KW-0496">Mitochondrion</keyword>
<evidence type="ECO:0000256" key="5">
    <source>
        <dbReference type="ARBA" id="ARBA00022857"/>
    </source>
</evidence>
<sequence>MRLAVVGSGPAAFYTVIRALQKVPSLNVTIFEKGFAPFGLVRTGVAPDHPEVKSCQERFTQLIDDNPKQINYLGNVEIGKDISLKQLSDQYNAVLIATGAQGNRQLGIENNTAGKPLRGVVPARNFVNWYNGVHDGALFDPSLLNARKATIIGNGNVALDIVRVLLSPLQRWKDIEFCDLGSSVYDGISKSKIEHIDVVGRRGLFQSAFTNKEFRELLNLVPMLPVDPKSELDVEPITRIDKKKIKLINGISTGLFDNELLKSNKKSFQFKFHRVPVKFHGDERVTAVEYTYNGKRVVEETDLVFTSIGYMGTSAEGYDSVGAQFDVKTGTLLRNPETGIVEGTANIFASGWAATGSSGAIAATMRDAFVEGDLIADYLQKHNDTTAIEDNEKQQESPINDNINTQDAVSTLEQGNKRIITWNDWKKLDHEEIRRGEIVGKSREKFETKEQALEYLK</sequence>
<comment type="similarity">
    <text evidence="2 8">Belongs to the ferredoxin--NADP reductase type 1 family.</text>
</comment>
<comment type="subcellular location">
    <subcellularLocation>
        <location evidence="8">Mitochondrion</location>
    </subcellularLocation>
</comment>
<evidence type="ECO:0000256" key="2">
    <source>
        <dbReference type="ARBA" id="ARBA00008312"/>
    </source>
</evidence>
<dbReference type="InterPro" id="IPR023753">
    <property type="entry name" value="FAD/NAD-binding_dom"/>
</dbReference>
<evidence type="ECO:0000256" key="4">
    <source>
        <dbReference type="ARBA" id="ARBA00022827"/>
    </source>
</evidence>
<dbReference type="PANTHER" id="PTHR48467:SF1">
    <property type="entry name" value="GLUTAMATE SYNTHASE 1 [NADH], CHLOROPLASTIC-LIKE"/>
    <property type="match status" value="1"/>
</dbReference>
<feature type="binding site" evidence="10">
    <location>
        <begin position="201"/>
        <end position="202"/>
    </location>
    <ligand>
        <name>NADP(+)</name>
        <dbReference type="ChEBI" id="CHEBI:58349"/>
    </ligand>
</feature>
<dbReference type="InterPro" id="IPR055275">
    <property type="entry name" value="Ferredox_Rdtase"/>
</dbReference>
<keyword evidence="6 8" id="KW-0560">Oxidoreductase</keyword>
<dbReference type="SUPFAM" id="SSF51971">
    <property type="entry name" value="Nucleotide-binding domain"/>
    <property type="match status" value="1"/>
</dbReference>
<dbReference type="GO" id="GO:0005739">
    <property type="term" value="C:mitochondrion"/>
    <property type="evidence" value="ECO:0007669"/>
    <property type="project" value="UniProtKB-SubCell"/>
</dbReference>
<feature type="binding site" evidence="9">
    <location>
        <position position="78"/>
    </location>
    <ligand>
        <name>FAD</name>
        <dbReference type="ChEBI" id="CHEBI:57692"/>
    </ligand>
</feature>
<dbReference type="EC" id="1.18.1.6" evidence="8"/>
<dbReference type="InterPro" id="IPR021163">
    <property type="entry name" value="Ferredox_Rdtase_adrenod"/>
</dbReference>
<feature type="binding site" evidence="10">
    <location>
        <position position="213"/>
    </location>
    <ligand>
        <name>NADP(+)</name>
        <dbReference type="ChEBI" id="CHEBI:58349"/>
    </ligand>
</feature>
<organism evidence="12 13">
    <name type="scientific">Starmerella bacillaris</name>
    <name type="common">Yeast</name>
    <name type="synonym">Candida zemplinina</name>
    <dbReference type="NCBI Taxonomy" id="1247836"/>
    <lineage>
        <taxon>Eukaryota</taxon>
        <taxon>Fungi</taxon>
        <taxon>Dikarya</taxon>
        <taxon>Ascomycota</taxon>
        <taxon>Saccharomycotina</taxon>
        <taxon>Dipodascomycetes</taxon>
        <taxon>Dipodascales</taxon>
        <taxon>Trichomonascaceae</taxon>
        <taxon>Starmerella</taxon>
    </lineage>
</organism>
<evidence type="ECO:0000256" key="1">
    <source>
        <dbReference type="ARBA" id="ARBA00001974"/>
    </source>
</evidence>
<protein>
    <recommendedName>
        <fullName evidence="8">NADPH:adrenodoxin oxidoreductase, mitochondrial</fullName>
        <ecNumber evidence="8">1.18.1.6</ecNumber>
    </recommendedName>
</protein>
<comment type="caution">
    <text evidence="12">The sequence shown here is derived from an EMBL/GenBank/DDBJ whole genome shotgun (WGS) entry which is preliminary data.</text>
</comment>
<keyword evidence="5 8" id="KW-0521">NADP</keyword>
<dbReference type="InterPro" id="IPR036188">
    <property type="entry name" value="FAD/NAD-bd_sf"/>
</dbReference>
<feature type="binding site" evidence="9">
    <location>
        <position position="32"/>
    </location>
    <ligand>
        <name>FAD</name>
        <dbReference type="ChEBI" id="CHEBI:57692"/>
    </ligand>
</feature>
<keyword evidence="4 8" id="KW-0274">FAD</keyword>
<evidence type="ECO:0000256" key="8">
    <source>
        <dbReference type="PIRNR" id="PIRNR000362"/>
    </source>
</evidence>
<feature type="binding site" evidence="10">
    <location>
        <position position="359"/>
    </location>
    <ligand>
        <name>NADP(+)</name>
        <dbReference type="ChEBI" id="CHEBI:58349"/>
    </ligand>
</feature>
<feature type="binding site" evidence="9">
    <location>
        <begin position="359"/>
        <end position="361"/>
    </location>
    <ligand>
        <name>FAD</name>
        <dbReference type="ChEBI" id="CHEBI:57692"/>
    </ligand>
</feature>
<keyword evidence="13" id="KW-1185">Reference proteome</keyword>
<feature type="binding site" evidence="9">
    <location>
        <position position="352"/>
    </location>
    <ligand>
        <name>FAD</name>
        <dbReference type="ChEBI" id="CHEBI:57692"/>
    </ligand>
</feature>
<evidence type="ECO:0000256" key="9">
    <source>
        <dbReference type="PIRSR" id="PIRSR000362-1"/>
    </source>
</evidence>
<gene>
    <name evidence="12" type="ORF">DASB73_002990</name>
</gene>
<dbReference type="EMBL" id="BTGC01000001">
    <property type="protein sequence ID" value="GMM49341.1"/>
    <property type="molecule type" value="Genomic_DNA"/>
</dbReference>
<evidence type="ECO:0000256" key="3">
    <source>
        <dbReference type="ARBA" id="ARBA00022630"/>
    </source>
</evidence>